<feature type="transmembrane region" description="Helical" evidence="6">
    <location>
        <begin position="250"/>
        <end position="268"/>
    </location>
</feature>
<gene>
    <name evidence="8" type="primary">ydhC</name>
    <name evidence="8" type="ORF">PSEWESI4_02399</name>
</gene>
<dbReference type="RefSeq" id="WP_187671435.1">
    <property type="nucleotide sequence ID" value="NZ_CAJFCI010000045.1"/>
</dbReference>
<feature type="transmembrane region" description="Helical" evidence="6">
    <location>
        <begin position="135"/>
        <end position="158"/>
    </location>
</feature>
<feature type="domain" description="Major facilitator superfamily (MFS) profile" evidence="7">
    <location>
        <begin position="11"/>
        <end position="395"/>
    </location>
</feature>
<dbReference type="PANTHER" id="PTHR23502">
    <property type="entry name" value="MAJOR FACILITATOR SUPERFAMILY"/>
    <property type="match status" value="1"/>
</dbReference>
<evidence type="ECO:0000256" key="3">
    <source>
        <dbReference type="ARBA" id="ARBA00022692"/>
    </source>
</evidence>
<comment type="subcellular location">
    <subcellularLocation>
        <location evidence="1">Membrane</location>
        <topology evidence="1">Multi-pass membrane protein</topology>
    </subcellularLocation>
</comment>
<keyword evidence="2" id="KW-0813">Transport</keyword>
<dbReference type="GO" id="GO:0005886">
    <property type="term" value="C:plasma membrane"/>
    <property type="evidence" value="ECO:0007669"/>
    <property type="project" value="TreeGrafter"/>
</dbReference>
<dbReference type="EMBL" id="CAJFCI010000045">
    <property type="protein sequence ID" value="CAD5108115.1"/>
    <property type="molecule type" value="Genomic_DNA"/>
</dbReference>
<keyword evidence="9" id="KW-1185">Reference proteome</keyword>
<evidence type="ECO:0000256" key="2">
    <source>
        <dbReference type="ARBA" id="ARBA00022448"/>
    </source>
</evidence>
<feature type="transmembrane region" description="Helical" evidence="6">
    <location>
        <begin position="102"/>
        <end position="123"/>
    </location>
</feature>
<sequence>MPSPLQPSRTLLCLLMLLTALGEISTQLLIPGLGALEQGLVAPPGASLLALSVFVAAFGLGQLILGPLSDRVGRRPVLIGGVLAYLLATLWMLSASGIGEFVVARVGQGLGACAALVLARAIVRDVWKEKAGVALSMTVIGMISAIALSPMIGGWLVFLGGWRAPLLATATLGAIALVAVLWRYHESNPHLDPQAGRLKSLAGDYLDLLRGRSYRAFALTLAGTYGAMFAIVAGSSAVYMRLLGLDALEYGLTFGAVISGLIGGALFTQRMILRMGPQRIVALGVGLVLAGALATVLVHELFGLSVLGLSLPQVLVTLGGGMVLPASVAGGVMPNAHRAGLAAGFMGFAQMAGATASGLLLGALQDGTAQPMLYLHGLFAMAAFAAFHLLGREAGAVAATRP</sequence>
<dbReference type="GO" id="GO:1990961">
    <property type="term" value="P:xenobiotic detoxification by transmembrane export across the plasma membrane"/>
    <property type="evidence" value="ECO:0007669"/>
    <property type="project" value="TreeGrafter"/>
</dbReference>
<comment type="caution">
    <text evidence="8">The sequence shown here is derived from an EMBL/GenBank/DDBJ whole genome shotgun (WGS) entry which is preliminary data.</text>
</comment>
<evidence type="ECO:0000313" key="8">
    <source>
        <dbReference type="EMBL" id="CAD5108115.1"/>
    </source>
</evidence>
<feature type="transmembrane region" description="Helical" evidence="6">
    <location>
        <begin position="46"/>
        <end position="65"/>
    </location>
</feature>
<evidence type="ECO:0000259" key="7">
    <source>
        <dbReference type="PROSITE" id="PS50850"/>
    </source>
</evidence>
<reference evidence="8 9" key="1">
    <citation type="submission" date="2020-08" db="EMBL/GenBank/DDBJ databases">
        <authorList>
            <person name="Criscuolo A."/>
        </authorList>
    </citation>
    <scope>NUCLEOTIDE SEQUENCE [LARGE SCALE GENOMIC DNA]</scope>
    <source>
        <strain evidence="8">CIP111764</strain>
    </source>
</reference>
<evidence type="ECO:0000256" key="6">
    <source>
        <dbReference type="SAM" id="Phobius"/>
    </source>
</evidence>
<feature type="transmembrane region" description="Helical" evidence="6">
    <location>
        <begin position="216"/>
        <end position="238"/>
    </location>
</feature>
<accession>A0A7U7I9B0</accession>
<keyword evidence="3 6" id="KW-0812">Transmembrane</keyword>
<keyword evidence="4 6" id="KW-1133">Transmembrane helix</keyword>
<feature type="transmembrane region" description="Helical" evidence="6">
    <location>
        <begin position="314"/>
        <end position="333"/>
    </location>
</feature>
<dbReference type="PROSITE" id="PS50850">
    <property type="entry name" value="MFS"/>
    <property type="match status" value="1"/>
</dbReference>
<protein>
    <submittedName>
        <fullName evidence="8">Inner membrane transport protein YdhC</fullName>
    </submittedName>
</protein>
<evidence type="ECO:0000256" key="5">
    <source>
        <dbReference type="ARBA" id="ARBA00023136"/>
    </source>
</evidence>
<dbReference type="AlphaFoldDB" id="A0A7U7I9B0"/>
<feature type="transmembrane region" description="Helical" evidence="6">
    <location>
        <begin position="280"/>
        <end position="302"/>
    </location>
</feature>
<dbReference type="PANTHER" id="PTHR23502:SF132">
    <property type="entry name" value="POLYAMINE TRANSPORTER 2-RELATED"/>
    <property type="match status" value="1"/>
</dbReference>
<keyword evidence="5 6" id="KW-0472">Membrane</keyword>
<feature type="transmembrane region" description="Helical" evidence="6">
    <location>
        <begin position="164"/>
        <end position="182"/>
    </location>
</feature>
<feature type="transmembrane region" description="Helical" evidence="6">
    <location>
        <begin position="77"/>
        <end position="96"/>
    </location>
</feature>
<organism evidence="8 9">
    <name type="scientific">Zestomonas carbonaria</name>
    <dbReference type="NCBI Taxonomy" id="2762745"/>
    <lineage>
        <taxon>Bacteria</taxon>
        <taxon>Pseudomonadati</taxon>
        <taxon>Pseudomonadota</taxon>
        <taxon>Gammaproteobacteria</taxon>
        <taxon>Pseudomonadales</taxon>
        <taxon>Pseudomonadaceae</taxon>
        <taxon>Zestomonas</taxon>
    </lineage>
</organism>
<dbReference type="InterPro" id="IPR036259">
    <property type="entry name" value="MFS_trans_sf"/>
</dbReference>
<dbReference type="InterPro" id="IPR005829">
    <property type="entry name" value="Sugar_transporter_CS"/>
</dbReference>
<evidence type="ECO:0000256" key="4">
    <source>
        <dbReference type="ARBA" id="ARBA00022989"/>
    </source>
</evidence>
<evidence type="ECO:0000313" key="9">
    <source>
        <dbReference type="Proteomes" id="UP000583387"/>
    </source>
</evidence>
<evidence type="ECO:0000256" key="1">
    <source>
        <dbReference type="ARBA" id="ARBA00004141"/>
    </source>
</evidence>
<dbReference type="SUPFAM" id="SSF103473">
    <property type="entry name" value="MFS general substrate transporter"/>
    <property type="match status" value="1"/>
</dbReference>
<dbReference type="PROSITE" id="PS00216">
    <property type="entry name" value="SUGAR_TRANSPORT_1"/>
    <property type="match status" value="1"/>
</dbReference>
<dbReference type="Proteomes" id="UP000583387">
    <property type="component" value="Unassembled WGS sequence"/>
</dbReference>
<feature type="transmembrane region" description="Helical" evidence="6">
    <location>
        <begin position="373"/>
        <end position="391"/>
    </location>
</feature>
<dbReference type="Gene3D" id="1.20.1720.10">
    <property type="entry name" value="Multidrug resistance protein D"/>
    <property type="match status" value="1"/>
</dbReference>
<dbReference type="GO" id="GO:0022857">
    <property type="term" value="F:transmembrane transporter activity"/>
    <property type="evidence" value="ECO:0007669"/>
    <property type="project" value="InterPro"/>
</dbReference>
<dbReference type="InterPro" id="IPR020846">
    <property type="entry name" value="MFS_dom"/>
</dbReference>
<dbReference type="Pfam" id="PF07690">
    <property type="entry name" value="MFS_1"/>
    <property type="match status" value="1"/>
</dbReference>
<proteinExistence type="predicted"/>
<name>A0A7U7I9B0_9GAMM</name>
<dbReference type="InterPro" id="IPR011701">
    <property type="entry name" value="MFS"/>
</dbReference>
<feature type="transmembrane region" description="Helical" evidence="6">
    <location>
        <begin position="340"/>
        <end position="361"/>
    </location>
</feature>